<dbReference type="FunFam" id="1.10.3210.10:FF:000003">
    <property type="entry name" value="Ribonuclease Y"/>
    <property type="match status" value="1"/>
</dbReference>
<reference evidence="9 10" key="1">
    <citation type="journal article" date="2013" name="J. Mol. Microbiol. Biotechnol.">
        <title>Analysis of the Complete Genomes of Acholeplasma brassicae , A. palmae and A. laidlawii and Their Comparison to the Obligate Parasites from ' Candidatus Phytoplasma'.</title>
        <authorList>
            <person name="Kube M."/>
            <person name="Siewert C."/>
            <person name="Migdoll A.M."/>
            <person name="Duduk B."/>
            <person name="Holz S."/>
            <person name="Rabus R."/>
            <person name="Seemuller E."/>
            <person name="Mitrovic J."/>
            <person name="Muller I."/>
            <person name="Buttner C."/>
            <person name="Reinhardt R."/>
        </authorList>
    </citation>
    <scope>NUCLEOTIDE SEQUENCE [LARGE SCALE GENOMIC DNA]</scope>
    <source>
        <strain evidence="10">0502</strain>
    </source>
</reference>
<keyword evidence="7" id="KW-0175">Coiled coil</keyword>
<evidence type="ECO:0000256" key="2">
    <source>
        <dbReference type="ARBA" id="ARBA00022759"/>
    </source>
</evidence>
<dbReference type="GO" id="GO:0016787">
    <property type="term" value="F:hydrolase activity"/>
    <property type="evidence" value="ECO:0007669"/>
    <property type="project" value="UniProtKB-KW"/>
</dbReference>
<dbReference type="KEGG" id="abra:BN85310130"/>
<evidence type="ECO:0000256" key="5">
    <source>
        <dbReference type="HAMAP-Rule" id="MF_00335"/>
    </source>
</evidence>
<dbReference type="Pfam" id="PF12072">
    <property type="entry name" value="RNase_Y_N"/>
    <property type="match status" value="1"/>
</dbReference>
<evidence type="ECO:0000256" key="3">
    <source>
        <dbReference type="ARBA" id="ARBA00022801"/>
    </source>
</evidence>
<dbReference type="SMART" id="SM00322">
    <property type="entry name" value="KH"/>
    <property type="match status" value="1"/>
</dbReference>
<evidence type="ECO:0000256" key="6">
    <source>
        <dbReference type="NCBIfam" id="TIGR03319"/>
    </source>
</evidence>
<dbReference type="InterPro" id="IPR004088">
    <property type="entry name" value="KH_dom_type_1"/>
</dbReference>
<dbReference type="Gene3D" id="1.10.3210.10">
    <property type="entry name" value="Hypothetical protein af1432"/>
    <property type="match status" value="1"/>
</dbReference>
<dbReference type="CDD" id="cd00077">
    <property type="entry name" value="HDc"/>
    <property type="match status" value="1"/>
</dbReference>
<dbReference type="NCBIfam" id="TIGR03319">
    <property type="entry name" value="RNase_Y"/>
    <property type="match status" value="1"/>
</dbReference>
<dbReference type="GO" id="GO:0004521">
    <property type="term" value="F:RNA endonuclease activity"/>
    <property type="evidence" value="ECO:0007669"/>
    <property type="project" value="UniProtKB-UniRule"/>
</dbReference>
<dbReference type="HAMAP" id="MF_00335">
    <property type="entry name" value="RNase_Y"/>
    <property type="match status" value="1"/>
</dbReference>
<evidence type="ECO:0000313" key="10">
    <source>
        <dbReference type="Proteomes" id="UP000032737"/>
    </source>
</evidence>
<dbReference type="InterPro" id="IPR017705">
    <property type="entry name" value="Ribonuclease_Y"/>
</dbReference>
<feature type="transmembrane region" description="Helical" evidence="5">
    <location>
        <begin position="6"/>
        <end position="24"/>
    </location>
</feature>
<dbReference type="PROSITE" id="PS51831">
    <property type="entry name" value="HD"/>
    <property type="match status" value="1"/>
</dbReference>
<dbReference type="STRING" id="61635.BN85310130"/>
<dbReference type="AlphaFoldDB" id="U4KT42"/>
<evidence type="ECO:0000256" key="4">
    <source>
        <dbReference type="ARBA" id="ARBA00022884"/>
    </source>
</evidence>
<evidence type="ECO:0000256" key="7">
    <source>
        <dbReference type="SAM" id="Coils"/>
    </source>
</evidence>
<evidence type="ECO:0000313" key="9">
    <source>
        <dbReference type="EMBL" id="CCV66034.1"/>
    </source>
</evidence>
<dbReference type="InterPro" id="IPR036612">
    <property type="entry name" value="KH_dom_type_1_sf"/>
</dbReference>
<dbReference type="GO" id="GO:0006402">
    <property type="term" value="P:mRNA catabolic process"/>
    <property type="evidence" value="ECO:0007669"/>
    <property type="project" value="UniProtKB-UniRule"/>
</dbReference>
<organism evidence="9 10">
    <name type="scientific">Acholeplasma brassicae</name>
    <dbReference type="NCBI Taxonomy" id="61635"/>
    <lineage>
        <taxon>Bacteria</taxon>
        <taxon>Bacillati</taxon>
        <taxon>Mycoplasmatota</taxon>
        <taxon>Mollicutes</taxon>
        <taxon>Acholeplasmatales</taxon>
        <taxon>Acholeplasmataceae</taxon>
        <taxon>Acholeplasma</taxon>
    </lineage>
</organism>
<dbReference type="OrthoDB" id="9803205at2"/>
<dbReference type="EC" id="3.1.-.-" evidence="5 6"/>
<keyword evidence="3 5" id="KW-0378">Hydrolase</keyword>
<dbReference type="EMBL" id="FO681348">
    <property type="protein sequence ID" value="CCV66034.1"/>
    <property type="molecule type" value="Genomic_DNA"/>
</dbReference>
<keyword evidence="5" id="KW-0472">Membrane</keyword>
<dbReference type="CDD" id="cd22431">
    <property type="entry name" value="KH-I_RNaseY"/>
    <property type="match status" value="1"/>
</dbReference>
<keyword evidence="1 5" id="KW-0540">Nuclease</keyword>
<comment type="similarity">
    <text evidence="5">Belongs to the RNase Y family.</text>
</comment>
<dbReference type="PANTHER" id="PTHR12826:SF15">
    <property type="entry name" value="RIBONUCLEASE Y"/>
    <property type="match status" value="1"/>
</dbReference>
<sequence length="518" mass="58022">MTEIIISILLGLIIGVVTGFFIRVKMHEKSLENSRLESKKIVEDGQKEAEKIKKELILEARQDIFNQKKELERDIKERKQVVIDLETKIMNRDEMLNRRASNLDKREEHLGLKEIKLDEKKVELEQLNSKVEDILKKQEEKLIEISGISTEQAQGFIMDRVRNEMSEEISAYIKEAEEKAKAESDQKAKGLLTLAIQKYASETTSERTVSVVTLPTDEMKGRIIGREGRNIRTIEALTGVDLIIDDTPEAVVLSGFDPIRREIAKRALTSLVEDGRIHPGRIEEVVERAQAEVDMFIREAGENAVFETGVGKMHPDLVKLLGRMSFRTSYGQNVLKHSIETAFLAGKLAAEIGENEVLAKRAGLLHDIGKAVDHEVEGSHVEIGVSIVSRYNEPKEVIDAIASHHGDKEPQSIIAVLVAAADALSAARPGARSESMDNYIKRLEQLETISNSITGVERSFAIQAGREIRVIVKPDEVDDLSTFKVAREIKEQIEANLQYPGTIKVTVVRETRATDIAK</sequence>
<comment type="function">
    <text evidence="5">Endoribonuclease that initiates mRNA decay.</text>
</comment>
<dbReference type="HOGENOM" id="CLU_028328_1_0_14"/>
<keyword evidence="5" id="KW-1133">Transmembrane helix</keyword>
<dbReference type="GO" id="GO:0003723">
    <property type="term" value="F:RNA binding"/>
    <property type="evidence" value="ECO:0007669"/>
    <property type="project" value="UniProtKB-UniRule"/>
</dbReference>
<keyword evidence="5" id="KW-0812">Transmembrane</keyword>
<dbReference type="Proteomes" id="UP000032737">
    <property type="component" value="Chromosome"/>
</dbReference>
<dbReference type="InterPro" id="IPR006674">
    <property type="entry name" value="HD_domain"/>
</dbReference>
<dbReference type="SUPFAM" id="SSF109604">
    <property type="entry name" value="HD-domain/PDEase-like"/>
    <property type="match status" value="1"/>
</dbReference>
<proteinExistence type="inferred from homology"/>
<keyword evidence="5" id="KW-1003">Cell membrane</keyword>
<dbReference type="InterPro" id="IPR006675">
    <property type="entry name" value="HDIG_dom"/>
</dbReference>
<name>U4KT42_9MOLU</name>
<dbReference type="PANTHER" id="PTHR12826">
    <property type="entry name" value="RIBONUCLEASE Y"/>
    <property type="match status" value="1"/>
</dbReference>
<dbReference type="InterPro" id="IPR003607">
    <property type="entry name" value="HD/PDEase_dom"/>
</dbReference>
<dbReference type="Gene3D" id="3.30.1370.10">
    <property type="entry name" value="K Homology domain, type 1"/>
    <property type="match status" value="1"/>
</dbReference>
<accession>U4KT42</accession>
<dbReference type="RefSeq" id="WP_030004896.1">
    <property type="nucleotide sequence ID" value="NC_022549.1"/>
</dbReference>
<gene>
    <name evidence="5 9" type="primary">rny</name>
    <name evidence="9" type="ORF">BN85310130</name>
</gene>
<dbReference type="InterPro" id="IPR004087">
    <property type="entry name" value="KH_dom"/>
</dbReference>
<comment type="subcellular location">
    <subcellularLocation>
        <location evidence="5">Cell membrane</location>
        <topology evidence="5">Single-pass membrane protein</topology>
    </subcellularLocation>
</comment>
<dbReference type="InterPro" id="IPR022711">
    <property type="entry name" value="RNase_Y_N"/>
</dbReference>
<feature type="coiled-coil region" evidence="7">
    <location>
        <begin position="61"/>
        <end position="144"/>
    </location>
</feature>
<dbReference type="GO" id="GO:0005886">
    <property type="term" value="C:plasma membrane"/>
    <property type="evidence" value="ECO:0007669"/>
    <property type="project" value="UniProtKB-SubCell"/>
</dbReference>
<feature type="domain" description="HD" evidence="8">
    <location>
        <begin position="334"/>
        <end position="427"/>
    </location>
</feature>
<dbReference type="SUPFAM" id="SSF54791">
    <property type="entry name" value="Eukaryotic type KH-domain (KH-domain type I)"/>
    <property type="match status" value="1"/>
</dbReference>
<evidence type="ECO:0000256" key="1">
    <source>
        <dbReference type="ARBA" id="ARBA00022722"/>
    </source>
</evidence>
<protein>
    <recommendedName>
        <fullName evidence="5 6">Ribonuclease Y</fullName>
        <shortName evidence="5">RNase Y</shortName>
        <ecNumber evidence="5 6">3.1.-.-</ecNumber>
    </recommendedName>
</protein>
<dbReference type="PROSITE" id="PS50084">
    <property type="entry name" value="KH_TYPE_1"/>
    <property type="match status" value="1"/>
</dbReference>
<evidence type="ECO:0000259" key="8">
    <source>
        <dbReference type="PROSITE" id="PS51831"/>
    </source>
</evidence>
<keyword evidence="2 5" id="KW-0255">Endonuclease</keyword>
<keyword evidence="10" id="KW-1185">Reference proteome</keyword>
<dbReference type="Pfam" id="PF01966">
    <property type="entry name" value="HD"/>
    <property type="match status" value="1"/>
</dbReference>
<dbReference type="Pfam" id="PF00013">
    <property type="entry name" value="KH_1"/>
    <property type="match status" value="1"/>
</dbReference>
<dbReference type="NCBIfam" id="TIGR00277">
    <property type="entry name" value="HDIG"/>
    <property type="match status" value="1"/>
</dbReference>
<dbReference type="SMART" id="SM00471">
    <property type="entry name" value="HDc"/>
    <property type="match status" value="1"/>
</dbReference>
<keyword evidence="4 5" id="KW-0694">RNA-binding</keyword>